<comment type="subcellular location">
    <subcellularLocation>
        <location evidence="1">Cell membrane</location>
        <topology evidence="1">Multi-pass membrane protein</topology>
    </subcellularLocation>
</comment>
<evidence type="ECO:0000256" key="7">
    <source>
        <dbReference type="SAM" id="Phobius"/>
    </source>
</evidence>
<evidence type="ECO:0000313" key="8">
    <source>
        <dbReference type="EMBL" id="RIA78260.1"/>
    </source>
</evidence>
<name>A0A397RV89_9MOLU</name>
<feature type="transmembrane region" description="Helical" evidence="7">
    <location>
        <begin position="267"/>
        <end position="287"/>
    </location>
</feature>
<dbReference type="InterPro" id="IPR001851">
    <property type="entry name" value="ABC_transp_permease"/>
</dbReference>
<feature type="transmembrane region" description="Helical" evidence="7">
    <location>
        <begin position="442"/>
        <end position="465"/>
    </location>
</feature>
<reference evidence="8 9" key="1">
    <citation type="submission" date="2018-08" db="EMBL/GenBank/DDBJ databases">
        <title>Genomic Encyclopedia of Archaeal and Bacterial Type Strains, Phase II (KMG-II): from individual species to whole genera.</title>
        <authorList>
            <person name="Goeker M."/>
        </authorList>
    </citation>
    <scope>NUCLEOTIDE SEQUENCE [LARGE SCALE GENOMIC DNA]</scope>
    <source>
        <strain evidence="8 9">ATCC 27112</strain>
    </source>
</reference>
<keyword evidence="5 7" id="KW-0472">Membrane</keyword>
<keyword evidence="2" id="KW-1003">Cell membrane</keyword>
<evidence type="ECO:0000256" key="2">
    <source>
        <dbReference type="ARBA" id="ARBA00022475"/>
    </source>
</evidence>
<dbReference type="OrthoDB" id="9813906at2"/>
<gene>
    <name evidence="8" type="ORF">EI71_00208</name>
</gene>
<dbReference type="FunCoup" id="A0A397RV89">
    <property type="interactions" value="132"/>
</dbReference>
<dbReference type="CDD" id="cd06579">
    <property type="entry name" value="TM_PBP1_transp_AraH_like"/>
    <property type="match status" value="1"/>
</dbReference>
<keyword evidence="3 7" id="KW-0812">Transmembrane</keyword>
<feature type="transmembrane region" description="Helical" evidence="7">
    <location>
        <begin position="509"/>
        <end position="527"/>
    </location>
</feature>
<evidence type="ECO:0000256" key="4">
    <source>
        <dbReference type="ARBA" id="ARBA00022989"/>
    </source>
</evidence>
<dbReference type="AlphaFoldDB" id="A0A397RV89"/>
<dbReference type="PANTHER" id="PTHR32196:SF18">
    <property type="entry name" value="GALACTOSE_METHYL GALACTOSIDE IMPORT PERMEASE PROTEIN MGLC"/>
    <property type="match status" value="1"/>
</dbReference>
<accession>A0A397RV89</accession>
<feature type="transmembrane region" description="Helical" evidence="7">
    <location>
        <begin position="227"/>
        <end position="247"/>
    </location>
</feature>
<keyword evidence="4 7" id="KW-1133">Transmembrane helix</keyword>
<evidence type="ECO:0000256" key="3">
    <source>
        <dbReference type="ARBA" id="ARBA00022692"/>
    </source>
</evidence>
<organism evidence="8 9">
    <name type="scientific">Anaeroplasma bactoclasticum</name>
    <dbReference type="NCBI Taxonomy" id="2088"/>
    <lineage>
        <taxon>Bacteria</taxon>
        <taxon>Bacillati</taxon>
        <taxon>Mycoplasmatota</taxon>
        <taxon>Mollicutes</taxon>
        <taxon>Anaeroplasmatales</taxon>
        <taxon>Anaeroplasmataceae</taxon>
        <taxon>Anaeroplasma</taxon>
    </lineage>
</organism>
<protein>
    <submittedName>
        <fullName evidence="8">Methyl-galactoside transport system permease protein</fullName>
    </submittedName>
</protein>
<comment type="caution">
    <text evidence="8">The sequence shown here is derived from an EMBL/GenBank/DDBJ whole genome shotgun (WGS) entry which is preliminary data.</text>
</comment>
<proteinExistence type="predicted"/>
<dbReference type="GO" id="GO:0022857">
    <property type="term" value="F:transmembrane transporter activity"/>
    <property type="evidence" value="ECO:0007669"/>
    <property type="project" value="InterPro"/>
</dbReference>
<feature type="transmembrane region" description="Helical" evidence="7">
    <location>
        <begin position="401"/>
        <end position="421"/>
    </location>
</feature>
<feature type="transmembrane region" description="Helical" evidence="7">
    <location>
        <begin position="358"/>
        <end position="376"/>
    </location>
</feature>
<dbReference type="Proteomes" id="UP000266506">
    <property type="component" value="Unassembled WGS sequence"/>
</dbReference>
<keyword evidence="9" id="KW-1185">Reference proteome</keyword>
<dbReference type="Pfam" id="PF02653">
    <property type="entry name" value="BPD_transp_2"/>
    <property type="match status" value="1"/>
</dbReference>
<dbReference type="InParanoid" id="A0A397RV89"/>
<dbReference type="RefSeq" id="WP_119015388.1">
    <property type="nucleotide sequence ID" value="NZ_QXEV01000002.1"/>
</dbReference>
<keyword evidence="6" id="KW-0175">Coiled coil</keyword>
<feature type="coiled-coil region" evidence="6">
    <location>
        <begin position="58"/>
        <end position="92"/>
    </location>
</feature>
<evidence type="ECO:0000256" key="5">
    <source>
        <dbReference type="ARBA" id="ARBA00023136"/>
    </source>
</evidence>
<evidence type="ECO:0000256" key="6">
    <source>
        <dbReference type="SAM" id="Coils"/>
    </source>
</evidence>
<dbReference type="PANTHER" id="PTHR32196">
    <property type="entry name" value="ABC TRANSPORTER PERMEASE PROTEIN YPHD-RELATED-RELATED"/>
    <property type="match status" value="1"/>
</dbReference>
<feature type="transmembrane region" description="Helical" evidence="7">
    <location>
        <begin position="329"/>
        <end position="351"/>
    </location>
</feature>
<evidence type="ECO:0000313" key="9">
    <source>
        <dbReference type="Proteomes" id="UP000266506"/>
    </source>
</evidence>
<evidence type="ECO:0000256" key="1">
    <source>
        <dbReference type="ARBA" id="ARBA00004651"/>
    </source>
</evidence>
<dbReference type="EMBL" id="QXEV01000002">
    <property type="protein sequence ID" value="RIA78260.1"/>
    <property type="molecule type" value="Genomic_DNA"/>
</dbReference>
<dbReference type="GO" id="GO:0005886">
    <property type="term" value="C:plasma membrane"/>
    <property type="evidence" value="ECO:0007669"/>
    <property type="project" value="UniProtKB-SubCell"/>
</dbReference>
<sequence length="555" mass="61473">MENTINTTVSNDPKIAEFRAKLRELRRPGIFLLEESKEAINDIKKNKVISVEEKSAFIIDKENKIIEAKESIKETKEEINSLVKDATKYTKKVGVYNEKLVNQKARDEKIKIRDEYIARVASIQTTYQNRFDEIKEKYSSKDSSKEDLVIELSEVKNGKKAALHDERAAYLTKMQNCKDEANDVYLTRRNAIKDIRNGHESILESVEGWWKNKIYSFDIKKFLLNNALYITILLIYIICIIAAPVTGKGNLLSIPSVLQILEQSSTRMFYALGVAGLILLAGTDLSIGRMIALGSVTTAVILHDGPNVITFFGLAPMDFTSVPMALRVLMALGLSIILCTIFSALAGFFTAKFKMHPFITTLSTQLLIYGFLYFSTTGTPTGGVESGIKDMIGGRWDLGAFYFPKLIVYAIIAIIVVWFIWNKTKFGKNMYAVGGNKEAAAVSGISVFWTTLGVFIMAGILYGFGSFFESFRSNSSAGTGQGWELDAIAACVVGGISFNGGIGKIRGAVLGVIIFTGLTYCLSFLNIDTNLQFVFKGIIIMAACALDSVKYLKKK</sequence>
<feature type="transmembrane region" description="Helical" evidence="7">
    <location>
        <begin position="299"/>
        <end position="317"/>
    </location>
</feature>